<proteinExistence type="predicted"/>
<keyword evidence="3" id="KW-0408">Iron</keyword>
<gene>
    <name evidence="6" type="ORF">IE877_12685</name>
</gene>
<evidence type="ECO:0000256" key="3">
    <source>
        <dbReference type="ARBA" id="ARBA00023004"/>
    </source>
</evidence>
<dbReference type="SUPFAM" id="SSF50022">
    <property type="entry name" value="ISP domain"/>
    <property type="match status" value="1"/>
</dbReference>
<dbReference type="Gene3D" id="2.102.10.10">
    <property type="entry name" value="Rieske [2Fe-2S] iron-sulphur domain"/>
    <property type="match status" value="1"/>
</dbReference>
<keyword evidence="4" id="KW-0411">Iron-sulfur</keyword>
<accession>A0ABR9D0V2</accession>
<dbReference type="Proteomes" id="UP000652176">
    <property type="component" value="Unassembled WGS sequence"/>
</dbReference>
<dbReference type="InterPro" id="IPR017941">
    <property type="entry name" value="Rieske_2Fe-2S"/>
</dbReference>
<evidence type="ECO:0000313" key="6">
    <source>
        <dbReference type="EMBL" id="MBD9356728.1"/>
    </source>
</evidence>
<comment type="caution">
    <text evidence="6">The sequence shown here is derived from an EMBL/GenBank/DDBJ whole genome shotgun (WGS) entry which is preliminary data.</text>
</comment>
<keyword evidence="1" id="KW-0001">2Fe-2S</keyword>
<dbReference type="Pfam" id="PF00355">
    <property type="entry name" value="Rieske"/>
    <property type="match status" value="1"/>
</dbReference>
<organism evidence="6 7">
    <name type="scientific">Methylomonas albis</name>
    <dbReference type="NCBI Taxonomy" id="1854563"/>
    <lineage>
        <taxon>Bacteria</taxon>
        <taxon>Pseudomonadati</taxon>
        <taxon>Pseudomonadota</taxon>
        <taxon>Gammaproteobacteria</taxon>
        <taxon>Methylococcales</taxon>
        <taxon>Methylococcaceae</taxon>
        <taxon>Methylomonas</taxon>
    </lineage>
</organism>
<dbReference type="InterPro" id="IPR036922">
    <property type="entry name" value="Rieske_2Fe-2S_sf"/>
</dbReference>
<evidence type="ECO:0000256" key="2">
    <source>
        <dbReference type="ARBA" id="ARBA00022723"/>
    </source>
</evidence>
<feature type="domain" description="Rieske" evidence="5">
    <location>
        <begin position="204"/>
        <end position="266"/>
    </location>
</feature>
<evidence type="ECO:0000256" key="4">
    <source>
        <dbReference type="ARBA" id="ARBA00023014"/>
    </source>
</evidence>
<dbReference type="RefSeq" id="WP_192375056.1">
    <property type="nucleotide sequence ID" value="NZ_CAJHIV010000001.1"/>
</dbReference>
<keyword evidence="7" id="KW-1185">Reference proteome</keyword>
<name>A0ABR9D0V2_9GAMM</name>
<reference evidence="6 7" key="1">
    <citation type="submission" date="2020-09" db="EMBL/GenBank/DDBJ databases">
        <title>Methylomonas albis sp. nov. and Methylomonas fluvii sp. nov.: Two cold-adapted methanotrophs from the River Elbe and an amended description of Methylovulum psychrotolerans strain Eb1.</title>
        <authorList>
            <person name="Bussmann I.K."/>
            <person name="Klings K.-W."/>
            <person name="Warnstedt J."/>
            <person name="Hoppert M."/>
            <person name="Saborowski A."/>
            <person name="Horn F."/>
            <person name="Liebner S."/>
        </authorList>
    </citation>
    <scope>NUCLEOTIDE SEQUENCE [LARGE SCALE GENOMIC DNA]</scope>
    <source>
        <strain evidence="6 7">EbA</strain>
    </source>
</reference>
<keyword evidence="2" id="KW-0479">Metal-binding</keyword>
<evidence type="ECO:0000256" key="1">
    <source>
        <dbReference type="ARBA" id="ARBA00022714"/>
    </source>
</evidence>
<evidence type="ECO:0000259" key="5">
    <source>
        <dbReference type="PROSITE" id="PS51296"/>
    </source>
</evidence>
<dbReference type="PROSITE" id="PS51296">
    <property type="entry name" value="RIESKE"/>
    <property type="match status" value="1"/>
</dbReference>
<sequence length="301" mass="34870">MKKYTKNNIIARLTAEGLSFSEFTLVHEGDYAIDDADWNYKDVPHLHYVHELAEAIPTIVADDLITSVNMQKVLCFRFPFSLTNFESGENSQTYYTTWMFYVLMIETRYVSLGPCRTRVETTYAVGSPKLLKWTFPIIRWILKRNYDNLMSTDIPMRTRRGELRSWGYDFKKLGATYSFEETMDIMKPNVVIPKIQAENLTIDIDQVLPSDGEYMIGRPDHLGLRLVRSEDTLALYPRLCPHEGANLDESNCDGKKVKCKWHGRAFARLAELSIKSTSTQHVELDYQSIEFDSNIMNIVFK</sequence>
<protein>
    <submittedName>
        <fullName evidence="6">Rieske 2Fe-2S domain-containing protein</fullName>
    </submittedName>
</protein>
<dbReference type="EMBL" id="JACXSS010000001">
    <property type="protein sequence ID" value="MBD9356728.1"/>
    <property type="molecule type" value="Genomic_DNA"/>
</dbReference>
<evidence type="ECO:0000313" key="7">
    <source>
        <dbReference type="Proteomes" id="UP000652176"/>
    </source>
</evidence>